<reference evidence="2" key="1">
    <citation type="submission" date="2022-06" db="EMBL/GenBank/DDBJ databases">
        <title>Aquibacillus sp. a new bacterium isolated from soil saline samples.</title>
        <authorList>
            <person name="Galisteo C."/>
            <person name="De La Haba R."/>
            <person name="Sanchez-Porro C."/>
            <person name="Ventosa A."/>
        </authorList>
    </citation>
    <scope>NUCLEOTIDE SEQUENCE</scope>
    <source>
        <strain evidence="2">JCM 12387</strain>
    </source>
</reference>
<feature type="transmembrane region" description="Helical" evidence="1">
    <location>
        <begin position="125"/>
        <end position="158"/>
    </location>
</feature>
<dbReference type="RefSeq" id="WP_259869366.1">
    <property type="nucleotide sequence ID" value="NZ_JAMQJZ010000015.1"/>
</dbReference>
<evidence type="ECO:0000256" key="1">
    <source>
        <dbReference type="SAM" id="Phobius"/>
    </source>
</evidence>
<accession>A0A9X4AL22</accession>
<comment type="caution">
    <text evidence="2">The sequence shown here is derived from an EMBL/GenBank/DDBJ whole genome shotgun (WGS) entry which is preliminary data.</text>
</comment>
<feature type="transmembrane region" description="Helical" evidence="1">
    <location>
        <begin position="12"/>
        <end position="38"/>
    </location>
</feature>
<name>A0A9X4AL22_9BACI</name>
<proteinExistence type="predicted"/>
<organism evidence="2 3">
    <name type="scientific">Aquibacillus koreensis</name>
    <dbReference type="NCBI Taxonomy" id="279446"/>
    <lineage>
        <taxon>Bacteria</taxon>
        <taxon>Bacillati</taxon>
        <taxon>Bacillota</taxon>
        <taxon>Bacilli</taxon>
        <taxon>Bacillales</taxon>
        <taxon>Bacillaceae</taxon>
        <taxon>Aquibacillus</taxon>
    </lineage>
</organism>
<protein>
    <submittedName>
        <fullName evidence="2">Uncharacterized protein</fullName>
    </submittedName>
</protein>
<dbReference type="Proteomes" id="UP001145072">
    <property type="component" value="Unassembled WGS sequence"/>
</dbReference>
<keyword evidence="3" id="KW-1185">Reference proteome</keyword>
<evidence type="ECO:0000313" key="2">
    <source>
        <dbReference type="EMBL" id="MDC3422020.1"/>
    </source>
</evidence>
<keyword evidence="1" id="KW-1133">Transmembrane helix</keyword>
<keyword evidence="1" id="KW-0812">Transmembrane</keyword>
<sequence length="172" mass="20157">MYKLFLYSSVFTLIYFIIWVGVESIHIKVILGIVGLTFLPRVRKNLYKTPLVIRKSKVALYTSLFFTFLLFILDIKALMTEPNMDFTVIILIFLYSFLGSFIYGIPVSLFSDLITANVKKYRFYLSFLVHIGFGLLSFFFLGPLMIIATFIALLFFLIDEFLRKRDYIPFEI</sequence>
<gene>
    <name evidence="2" type="ORF">NC661_16740</name>
</gene>
<feature type="transmembrane region" description="Helical" evidence="1">
    <location>
        <begin position="86"/>
        <end position="105"/>
    </location>
</feature>
<dbReference type="AlphaFoldDB" id="A0A9X4AL22"/>
<evidence type="ECO:0000313" key="3">
    <source>
        <dbReference type="Proteomes" id="UP001145072"/>
    </source>
</evidence>
<keyword evidence="1" id="KW-0472">Membrane</keyword>
<dbReference type="EMBL" id="JAMQJZ010000015">
    <property type="protein sequence ID" value="MDC3422020.1"/>
    <property type="molecule type" value="Genomic_DNA"/>
</dbReference>
<feature type="transmembrane region" description="Helical" evidence="1">
    <location>
        <begin position="58"/>
        <end position="79"/>
    </location>
</feature>